<proteinExistence type="predicted"/>
<keyword evidence="3" id="KW-1185">Reference proteome</keyword>
<evidence type="ECO:0000313" key="3">
    <source>
        <dbReference type="Proteomes" id="UP000215127"/>
    </source>
</evidence>
<feature type="signal peptide" evidence="1">
    <location>
        <begin position="1"/>
        <end position="21"/>
    </location>
</feature>
<dbReference type="AlphaFoldDB" id="A0A1X7RRD2"/>
<sequence length="104" mass="11322">MQFFNSGHLLLVVALTTGVQALTRGVAYACNKHVNSNEPLPDPLPQNICGSSGSFWKWMPGTGGATAHDGWGCCVPYNKVWGYQEGCEKGWQGNPAVQDQSCWY</sequence>
<dbReference type="Proteomes" id="UP000215127">
    <property type="component" value="Chromosome 4"/>
</dbReference>
<keyword evidence="1" id="KW-0732">Signal</keyword>
<evidence type="ECO:0008006" key="4">
    <source>
        <dbReference type="Google" id="ProtNLM"/>
    </source>
</evidence>
<dbReference type="EMBL" id="LT853695">
    <property type="protein sequence ID" value="SMQ49969.1"/>
    <property type="molecule type" value="Genomic_DNA"/>
</dbReference>
<organism evidence="2 3">
    <name type="scientific">Zymoseptoria tritici (strain ST99CH_3D7)</name>
    <dbReference type="NCBI Taxonomy" id="1276538"/>
    <lineage>
        <taxon>Eukaryota</taxon>
        <taxon>Fungi</taxon>
        <taxon>Dikarya</taxon>
        <taxon>Ascomycota</taxon>
        <taxon>Pezizomycotina</taxon>
        <taxon>Dothideomycetes</taxon>
        <taxon>Dothideomycetidae</taxon>
        <taxon>Mycosphaerellales</taxon>
        <taxon>Mycosphaerellaceae</taxon>
        <taxon>Zymoseptoria</taxon>
    </lineage>
</organism>
<accession>A0A1X7RRD2</accession>
<feature type="chain" id="PRO_5012033141" description="CBM1 domain-containing protein" evidence="1">
    <location>
        <begin position="22"/>
        <end position="104"/>
    </location>
</feature>
<gene>
    <name evidence="2" type="ORF">ZT3D7_G5121</name>
</gene>
<protein>
    <recommendedName>
        <fullName evidence="4">CBM1 domain-containing protein</fullName>
    </recommendedName>
</protein>
<reference evidence="2 3" key="1">
    <citation type="submission" date="2016-06" db="EMBL/GenBank/DDBJ databases">
        <authorList>
            <person name="Kjaerup R.B."/>
            <person name="Dalgaard T.S."/>
            <person name="Juul-Madsen H.R."/>
        </authorList>
    </citation>
    <scope>NUCLEOTIDE SEQUENCE [LARGE SCALE GENOMIC DNA]</scope>
</reference>
<name>A0A1X7RRD2_ZYMT9</name>
<evidence type="ECO:0000256" key="1">
    <source>
        <dbReference type="SAM" id="SignalP"/>
    </source>
</evidence>
<evidence type="ECO:0000313" key="2">
    <source>
        <dbReference type="EMBL" id="SMQ49969.1"/>
    </source>
</evidence>